<dbReference type="InterPro" id="IPR011009">
    <property type="entry name" value="Kinase-like_dom_sf"/>
</dbReference>
<evidence type="ECO:0000259" key="5">
    <source>
        <dbReference type="PROSITE" id="PS50014"/>
    </source>
</evidence>
<dbReference type="GO" id="GO:0004672">
    <property type="term" value="F:protein kinase activity"/>
    <property type="evidence" value="ECO:0007669"/>
    <property type="project" value="InterPro"/>
</dbReference>
<organism evidence="6 7">
    <name type="scientific">Lunasporangiospora selenospora</name>
    <dbReference type="NCBI Taxonomy" id="979761"/>
    <lineage>
        <taxon>Eukaryota</taxon>
        <taxon>Fungi</taxon>
        <taxon>Fungi incertae sedis</taxon>
        <taxon>Mucoromycota</taxon>
        <taxon>Mortierellomycotina</taxon>
        <taxon>Mortierellomycetes</taxon>
        <taxon>Mortierellales</taxon>
        <taxon>Mortierellaceae</taxon>
        <taxon>Lunasporangiospora</taxon>
    </lineage>
</organism>
<feature type="domain" description="Bromo" evidence="5">
    <location>
        <begin position="408"/>
        <end position="484"/>
    </location>
</feature>
<evidence type="ECO:0000256" key="3">
    <source>
        <dbReference type="SAM" id="MobiDB-lite"/>
    </source>
</evidence>
<evidence type="ECO:0000259" key="4">
    <source>
        <dbReference type="PROSITE" id="PS50011"/>
    </source>
</evidence>
<feature type="region of interest" description="Disordered" evidence="3">
    <location>
        <begin position="663"/>
        <end position="697"/>
    </location>
</feature>
<evidence type="ECO:0000313" key="6">
    <source>
        <dbReference type="EMBL" id="KAF9585489.1"/>
    </source>
</evidence>
<dbReference type="Gene3D" id="1.10.510.10">
    <property type="entry name" value="Transferase(Phosphotransferase) domain 1"/>
    <property type="match status" value="1"/>
</dbReference>
<dbReference type="PROSITE" id="PS50014">
    <property type="entry name" value="BROMODOMAIN_2"/>
    <property type="match status" value="1"/>
</dbReference>
<dbReference type="InterPro" id="IPR052442">
    <property type="entry name" value="Env_Response_Regulator"/>
</dbReference>
<dbReference type="Gene3D" id="1.20.920.10">
    <property type="entry name" value="Bromodomain-like"/>
    <property type="match status" value="1"/>
</dbReference>
<dbReference type="GO" id="GO:0005524">
    <property type="term" value="F:ATP binding"/>
    <property type="evidence" value="ECO:0007669"/>
    <property type="project" value="InterPro"/>
</dbReference>
<dbReference type="CDD" id="cd04369">
    <property type="entry name" value="Bromodomain"/>
    <property type="match status" value="1"/>
</dbReference>
<dbReference type="InterPro" id="IPR001487">
    <property type="entry name" value="Bromodomain"/>
</dbReference>
<dbReference type="OrthoDB" id="4062651at2759"/>
<protein>
    <recommendedName>
        <fullName evidence="8">Protein kinase domain-containing protein</fullName>
    </recommendedName>
</protein>
<evidence type="ECO:0000256" key="1">
    <source>
        <dbReference type="ARBA" id="ARBA00023117"/>
    </source>
</evidence>
<dbReference type="SUPFAM" id="SSF47370">
    <property type="entry name" value="Bromodomain"/>
    <property type="match status" value="1"/>
</dbReference>
<feature type="compositionally biased region" description="Basic residues" evidence="3">
    <location>
        <begin position="251"/>
        <end position="263"/>
    </location>
</feature>
<feature type="region of interest" description="Disordered" evidence="3">
    <location>
        <begin position="729"/>
        <end position="758"/>
    </location>
</feature>
<evidence type="ECO:0000313" key="7">
    <source>
        <dbReference type="Proteomes" id="UP000780801"/>
    </source>
</evidence>
<keyword evidence="7" id="KW-1185">Reference proteome</keyword>
<evidence type="ECO:0000256" key="2">
    <source>
        <dbReference type="PROSITE-ProRule" id="PRU00035"/>
    </source>
</evidence>
<dbReference type="InterPro" id="IPR036427">
    <property type="entry name" value="Bromodomain-like_sf"/>
</dbReference>
<keyword evidence="1 2" id="KW-0103">Bromodomain</keyword>
<dbReference type="Pfam" id="PF00439">
    <property type="entry name" value="Bromodomain"/>
    <property type="match status" value="1"/>
</dbReference>
<feature type="compositionally biased region" description="Low complexity" evidence="3">
    <location>
        <begin position="167"/>
        <end position="182"/>
    </location>
</feature>
<name>A0A9P6KH95_9FUNG</name>
<sequence length="1136" mass="124885">MPATLRLYFAPSDREKGGGRQATLVPPQAVLPGPPSSQAVDPEVNSDKPSGSPSPPATTHESISGFKIRIPRNLPNLPEAFKQRGAIRTFSTSSSSPESPPSLSDMTPLPSETAKARSRIAMGPRSSSAESKRPHSDMVLNEVPDATIQTNTEDAAAAGKKPRVVKSEPTSAPSTPAISSSTRLAIRTTTPTSNVEVGRKRTLDPELSDYEPRSSAIAAETTLSGPRRTENAVSSSVTSKRADLQLPLTFGHKRHRSKTKSKTRSPSPTRSGFPTPTSMGGAGGDSEDTSPPPPVPQLPKHTLVASAPGGVMEHQARAVSKSDNALESSAANVPQLPEIPVVDFSTKSESNPSFVAPSRLPPLAKGSNATAYQAQRSLELVQAGITIINRLMCQPVCQIFVNKVPSSVKNYYNEIKEPMDLSTMEAKLWKTLEYSNGPIHMSVVVGSTHVSVNKGYKNFDELVADLDRIYLNAVAFNPVGSMVNKDAQSYRSIYQNILTAYYDNTLVLELSLPQQVFMPSIISLTEPGPLYFFRGYLVREMEKKMTDVSVELFSTLHRSLYSALSETGNLSLERPRFVRMFINKNRSLLSSCRDEPNAKIAILICVKADEVEFDVPSRFDKGTLTKVKHEVIPFSGSNKLSMEQKQAIARVLGVKISDTNVAPKPGWVGSNSSSYNSTPSKLQSSNETNVSLGSSPVSSMVVAPETLQSSESMPTLPKPRSEVQVEILSRSWPRPRAEQKPERSINTVTGPIVPSPVTPTQALDRVELTTPSLNQPASQSQSLISTSDAQREGVPLTNPSRAISISSTASIHSGSSMPRVLTQREKEMLWELKLAAQRHYVPYTDWNTIEPTLIVDTAQGLFKRIYHIEGQNELVVQSFKEMDSESFEQRVREVACLLKLRGLEGVGQIQSVIDDENDQLVGLSMTKYEYTLKAYATNARRHPSPSQKLSIVCDMIDAICDIHNAGLAHRDLSEVNIMVDEDSRMLLEDNTPRPRVRVIDFGKSVFLEREEFKRWSIQDNVPKGDLDLLPLIILPPDHGYKLYSGQSPWAGTIEDDIKSIRYQVSSDSQIRFQLEREVVGTVSRELLLKCLTAEAATRWTAQQLKEWIHQPGILCALLKEFEELGAGRKKMRKNLD</sequence>
<dbReference type="PANTHER" id="PTHR46136:SF1">
    <property type="entry name" value="TRANSCRIPTION FACTOR GTE11-RELATED"/>
    <property type="match status" value="1"/>
</dbReference>
<feature type="compositionally biased region" description="Polar residues" evidence="3">
    <location>
        <begin position="681"/>
        <end position="697"/>
    </location>
</feature>
<feature type="domain" description="Protein kinase" evidence="4">
    <location>
        <begin position="851"/>
        <end position="1113"/>
    </location>
</feature>
<proteinExistence type="predicted"/>
<comment type="caution">
    <text evidence="6">The sequence shown here is derived from an EMBL/GenBank/DDBJ whole genome shotgun (WGS) entry which is preliminary data.</text>
</comment>
<dbReference type="GO" id="GO:0006325">
    <property type="term" value="P:chromatin organization"/>
    <property type="evidence" value="ECO:0007669"/>
    <property type="project" value="UniProtKB-ARBA"/>
</dbReference>
<feature type="region of interest" description="Disordered" evidence="3">
    <location>
        <begin position="1"/>
        <end position="302"/>
    </location>
</feature>
<dbReference type="Pfam" id="PF00069">
    <property type="entry name" value="Pkinase"/>
    <property type="match status" value="1"/>
</dbReference>
<dbReference type="PANTHER" id="PTHR46136">
    <property type="entry name" value="TRANSCRIPTION FACTOR GTE8"/>
    <property type="match status" value="1"/>
</dbReference>
<evidence type="ECO:0008006" key="8">
    <source>
        <dbReference type="Google" id="ProtNLM"/>
    </source>
</evidence>
<feature type="compositionally biased region" description="Low complexity" evidence="3">
    <location>
        <begin position="670"/>
        <end position="680"/>
    </location>
</feature>
<dbReference type="AlphaFoldDB" id="A0A9P6KH95"/>
<accession>A0A9P6KH95</accession>
<dbReference type="PROSITE" id="PS50011">
    <property type="entry name" value="PROTEIN_KINASE_DOM"/>
    <property type="match status" value="1"/>
</dbReference>
<dbReference type="SUPFAM" id="SSF56112">
    <property type="entry name" value="Protein kinase-like (PK-like)"/>
    <property type="match status" value="1"/>
</dbReference>
<dbReference type="EMBL" id="JAABOA010000173">
    <property type="protein sequence ID" value="KAF9585489.1"/>
    <property type="molecule type" value="Genomic_DNA"/>
</dbReference>
<reference evidence="6" key="1">
    <citation type="journal article" date="2020" name="Fungal Divers.">
        <title>Resolving the Mortierellaceae phylogeny through synthesis of multi-gene phylogenetics and phylogenomics.</title>
        <authorList>
            <person name="Vandepol N."/>
            <person name="Liber J."/>
            <person name="Desiro A."/>
            <person name="Na H."/>
            <person name="Kennedy M."/>
            <person name="Barry K."/>
            <person name="Grigoriev I.V."/>
            <person name="Miller A.N."/>
            <person name="O'Donnell K."/>
            <person name="Stajich J.E."/>
            <person name="Bonito G."/>
        </authorList>
    </citation>
    <scope>NUCLEOTIDE SEQUENCE</scope>
    <source>
        <strain evidence="6">KOD1015</strain>
    </source>
</reference>
<dbReference type="SMART" id="SM00220">
    <property type="entry name" value="S_TKc"/>
    <property type="match status" value="1"/>
</dbReference>
<dbReference type="InterPro" id="IPR000719">
    <property type="entry name" value="Prot_kinase_dom"/>
</dbReference>
<feature type="compositionally biased region" description="Polar residues" evidence="3">
    <location>
        <begin position="47"/>
        <end position="62"/>
    </location>
</feature>
<feature type="compositionally biased region" description="Polar residues" evidence="3">
    <location>
        <begin position="771"/>
        <end position="788"/>
    </location>
</feature>
<feature type="region of interest" description="Disordered" evidence="3">
    <location>
        <begin position="771"/>
        <end position="795"/>
    </location>
</feature>
<gene>
    <name evidence="6" type="ORF">BGW38_002148</name>
</gene>
<dbReference type="SMART" id="SM00297">
    <property type="entry name" value="BROMO"/>
    <property type="match status" value="1"/>
</dbReference>
<feature type="compositionally biased region" description="Low complexity" evidence="3">
    <location>
        <begin position="91"/>
        <end position="104"/>
    </location>
</feature>
<dbReference type="Proteomes" id="UP000780801">
    <property type="component" value="Unassembled WGS sequence"/>
</dbReference>